<protein>
    <recommendedName>
        <fullName evidence="1">Ndc10 domain-containing protein</fullName>
    </recommendedName>
</protein>
<dbReference type="Proteomes" id="UP001476247">
    <property type="component" value="Unassembled WGS sequence"/>
</dbReference>
<dbReference type="InterPro" id="IPR031872">
    <property type="entry name" value="NDC10_II"/>
</dbReference>
<dbReference type="Pfam" id="PF16787">
    <property type="entry name" value="NDC10_II"/>
    <property type="match status" value="1"/>
</dbReference>
<sequence length="158" mass="17247">MWMDKLNANAIEYSVAARGGFLNLIKVLRLTVLQDAVVIMGLFPQHPVFKNAISTDSPFSLFFKINDIATYGAPVLVRVTVEFSDGNSRTISGINASNTPENNAASVDPTSATIDTVSNASNVKPALYLRQLIIDGVQFQTYGESTRLGWEEYQPSSN</sequence>
<feature type="domain" description="Ndc10" evidence="1">
    <location>
        <begin position="5"/>
        <end position="59"/>
    </location>
</feature>
<accession>A0ABP9XKE0</accession>
<dbReference type="Gene3D" id="1.10.443.20">
    <property type="entry name" value="Centromere DNA-binding protein complex CBF3 subunit, domain 2"/>
    <property type="match status" value="1"/>
</dbReference>
<dbReference type="InterPro" id="IPR038279">
    <property type="entry name" value="Ndc10_dom2_sf"/>
</dbReference>
<organism evidence="2 3">
    <name type="scientific">Helicostylum pulchrum</name>
    <dbReference type="NCBI Taxonomy" id="562976"/>
    <lineage>
        <taxon>Eukaryota</taxon>
        <taxon>Fungi</taxon>
        <taxon>Fungi incertae sedis</taxon>
        <taxon>Mucoromycota</taxon>
        <taxon>Mucoromycotina</taxon>
        <taxon>Mucoromycetes</taxon>
        <taxon>Mucorales</taxon>
        <taxon>Mucorineae</taxon>
        <taxon>Mucoraceae</taxon>
        <taxon>Helicostylum</taxon>
    </lineage>
</organism>
<name>A0ABP9XKE0_9FUNG</name>
<gene>
    <name evidence="2" type="ORF">HPULCUR_000612</name>
</gene>
<evidence type="ECO:0000313" key="3">
    <source>
        <dbReference type="Proteomes" id="UP001476247"/>
    </source>
</evidence>
<comment type="caution">
    <text evidence="2">The sequence shown here is derived from an EMBL/GenBank/DDBJ whole genome shotgun (WGS) entry which is preliminary data.</text>
</comment>
<keyword evidence="3" id="KW-1185">Reference proteome</keyword>
<dbReference type="EMBL" id="BAABUJ010000004">
    <property type="protein sequence ID" value="GAA5795257.1"/>
    <property type="molecule type" value="Genomic_DNA"/>
</dbReference>
<evidence type="ECO:0000259" key="1">
    <source>
        <dbReference type="Pfam" id="PF16787"/>
    </source>
</evidence>
<evidence type="ECO:0000313" key="2">
    <source>
        <dbReference type="EMBL" id="GAA5795257.1"/>
    </source>
</evidence>
<proteinExistence type="predicted"/>
<reference evidence="2 3" key="1">
    <citation type="submission" date="2024-04" db="EMBL/GenBank/DDBJ databases">
        <title>genome sequences of Mucor flavus KT1a and Helicostylum pulchrum KT1b strains isolation_sourced from the surface of a dry-aged beef.</title>
        <authorList>
            <person name="Toyotome T."/>
            <person name="Hosono M."/>
            <person name="Torimaru M."/>
            <person name="Fukuda K."/>
            <person name="Mikami N."/>
        </authorList>
    </citation>
    <scope>NUCLEOTIDE SEQUENCE [LARGE SCALE GENOMIC DNA]</scope>
    <source>
        <strain evidence="2 3">KT1b</strain>
    </source>
</reference>